<dbReference type="EC" id="2.7.4.9" evidence="8"/>
<organism evidence="10 11">
    <name type="scientific">Tectimicrobiota bacterium</name>
    <dbReference type="NCBI Taxonomy" id="2528274"/>
    <lineage>
        <taxon>Bacteria</taxon>
        <taxon>Pseudomonadati</taxon>
        <taxon>Nitrospinota/Tectimicrobiota group</taxon>
        <taxon>Candidatus Tectimicrobiota</taxon>
    </lineage>
</organism>
<dbReference type="PANTHER" id="PTHR10344">
    <property type="entry name" value="THYMIDYLATE KINASE"/>
    <property type="match status" value="1"/>
</dbReference>
<dbReference type="GO" id="GO:0006233">
    <property type="term" value="P:dTDP biosynthetic process"/>
    <property type="evidence" value="ECO:0007669"/>
    <property type="project" value="InterPro"/>
</dbReference>
<dbReference type="PROSITE" id="PS01331">
    <property type="entry name" value="THYMIDYLATE_KINASE"/>
    <property type="match status" value="1"/>
</dbReference>
<evidence type="ECO:0000313" key="11">
    <source>
        <dbReference type="Proteomes" id="UP000769766"/>
    </source>
</evidence>
<dbReference type="HAMAP" id="MF_00165">
    <property type="entry name" value="Thymidylate_kinase"/>
    <property type="match status" value="1"/>
</dbReference>
<evidence type="ECO:0000256" key="1">
    <source>
        <dbReference type="ARBA" id="ARBA00009776"/>
    </source>
</evidence>
<dbReference type="InterPro" id="IPR018095">
    <property type="entry name" value="Thymidylate_kin_CS"/>
</dbReference>
<evidence type="ECO:0000256" key="6">
    <source>
        <dbReference type="ARBA" id="ARBA00022840"/>
    </source>
</evidence>
<dbReference type="EMBL" id="JACPRF010000067">
    <property type="protein sequence ID" value="MBI2875685.1"/>
    <property type="molecule type" value="Genomic_DNA"/>
</dbReference>
<name>A0A932FUJ9_UNCTE</name>
<dbReference type="Pfam" id="PF02223">
    <property type="entry name" value="Thymidylate_kin"/>
    <property type="match status" value="1"/>
</dbReference>
<dbReference type="GO" id="GO:0006235">
    <property type="term" value="P:dTTP biosynthetic process"/>
    <property type="evidence" value="ECO:0007669"/>
    <property type="project" value="UniProtKB-UniRule"/>
</dbReference>
<keyword evidence="3 8" id="KW-0545">Nucleotide biosynthesis</keyword>
<dbReference type="GO" id="GO:0006227">
    <property type="term" value="P:dUDP biosynthetic process"/>
    <property type="evidence" value="ECO:0007669"/>
    <property type="project" value="TreeGrafter"/>
</dbReference>
<dbReference type="GO" id="GO:0005737">
    <property type="term" value="C:cytoplasm"/>
    <property type="evidence" value="ECO:0007669"/>
    <property type="project" value="TreeGrafter"/>
</dbReference>
<reference evidence="10" key="1">
    <citation type="submission" date="2020-07" db="EMBL/GenBank/DDBJ databases">
        <title>Huge and variable diversity of episymbiotic CPR bacteria and DPANN archaea in groundwater ecosystems.</title>
        <authorList>
            <person name="He C.Y."/>
            <person name="Keren R."/>
            <person name="Whittaker M."/>
            <person name="Farag I.F."/>
            <person name="Doudna J."/>
            <person name="Cate J.H.D."/>
            <person name="Banfield J.F."/>
        </authorList>
    </citation>
    <scope>NUCLEOTIDE SEQUENCE</scope>
    <source>
        <strain evidence="10">NC_groundwater_672_Ag_B-0.1um_62_36</strain>
    </source>
</reference>
<sequence length="200" mass="22824">MLIVFEGIDGAGKTTQLQRARDYLEGRGFEVVSLREPTEGTWGRRIRELAQQGRQGIAPREELDLFLQDRQENVRDCILPALDQKKIVLLDRYYYSNMAYQGALGLDPSEIQQLNERFAPRPDLVIVLQVPPSVGLSRLRAGRGGKIEPAYEEEAYLRRVKEIFDRLDEPHIRFIDASQPLPRVTAQITALLQEILDPSP</sequence>
<evidence type="ECO:0000259" key="9">
    <source>
        <dbReference type="Pfam" id="PF02223"/>
    </source>
</evidence>
<dbReference type="SUPFAM" id="SSF52540">
    <property type="entry name" value="P-loop containing nucleoside triphosphate hydrolases"/>
    <property type="match status" value="1"/>
</dbReference>
<dbReference type="PANTHER" id="PTHR10344:SF4">
    <property type="entry name" value="UMP-CMP KINASE 2, MITOCHONDRIAL"/>
    <property type="match status" value="1"/>
</dbReference>
<comment type="catalytic activity">
    <reaction evidence="7 8">
        <text>dTMP + ATP = dTDP + ADP</text>
        <dbReference type="Rhea" id="RHEA:13517"/>
        <dbReference type="ChEBI" id="CHEBI:30616"/>
        <dbReference type="ChEBI" id="CHEBI:58369"/>
        <dbReference type="ChEBI" id="CHEBI:63528"/>
        <dbReference type="ChEBI" id="CHEBI:456216"/>
        <dbReference type="EC" id="2.7.4.9"/>
    </reaction>
</comment>
<evidence type="ECO:0000256" key="4">
    <source>
        <dbReference type="ARBA" id="ARBA00022741"/>
    </source>
</evidence>
<gene>
    <name evidence="8 10" type="primary">tmk</name>
    <name evidence="10" type="ORF">HYY20_02250</name>
</gene>
<keyword evidence="5 8" id="KW-0418">Kinase</keyword>
<dbReference type="InterPro" id="IPR039430">
    <property type="entry name" value="Thymidylate_kin-like_dom"/>
</dbReference>
<evidence type="ECO:0000256" key="2">
    <source>
        <dbReference type="ARBA" id="ARBA00022679"/>
    </source>
</evidence>
<dbReference type="CDD" id="cd01672">
    <property type="entry name" value="TMPK"/>
    <property type="match status" value="1"/>
</dbReference>
<keyword evidence="2 8" id="KW-0808">Transferase</keyword>
<keyword evidence="4 8" id="KW-0547">Nucleotide-binding</keyword>
<feature type="binding site" evidence="8">
    <location>
        <begin position="7"/>
        <end position="14"/>
    </location>
    <ligand>
        <name>ATP</name>
        <dbReference type="ChEBI" id="CHEBI:30616"/>
    </ligand>
</feature>
<dbReference type="GO" id="GO:0004798">
    <property type="term" value="F:dTMP kinase activity"/>
    <property type="evidence" value="ECO:0007669"/>
    <property type="project" value="UniProtKB-UniRule"/>
</dbReference>
<dbReference type="Gene3D" id="3.40.50.300">
    <property type="entry name" value="P-loop containing nucleotide triphosphate hydrolases"/>
    <property type="match status" value="1"/>
</dbReference>
<comment type="function">
    <text evidence="8">Phosphorylation of dTMP to form dTDP in both de novo and salvage pathways of dTTP synthesis.</text>
</comment>
<evidence type="ECO:0000256" key="7">
    <source>
        <dbReference type="ARBA" id="ARBA00048743"/>
    </source>
</evidence>
<comment type="similarity">
    <text evidence="1 8">Belongs to the thymidylate kinase family.</text>
</comment>
<accession>A0A932FUJ9</accession>
<dbReference type="Proteomes" id="UP000769766">
    <property type="component" value="Unassembled WGS sequence"/>
</dbReference>
<evidence type="ECO:0000256" key="5">
    <source>
        <dbReference type="ARBA" id="ARBA00022777"/>
    </source>
</evidence>
<keyword evidence="6 8" id="KW-0067">ATP-binding</keyword>
<comment type="caution">
    <text evidence="10">The sequence shown here is derived from an EMBL/GenBank/DDBJ whole genome shotgun (WGS) entry which is preliminary data.</text>
</comment>
<dbReference type="GO" id="GO:0005524">
    <property type="term" value="F:ATP binding"/>
    <property type="evidence" value="ECO:0007669"/>
    <property type="project" value="UniProtKB-UniRule"/>
</dbReference>
<proteinExistence type="inferred from homology"/>
<dbReference type="AlphaFoldDB" id="A0A932FUJ9"/>
<feature type="domain" description="Thymidylate kinase-like" evidence="9">
    <location>
        <begin position="5"/>
        <end position="188"/>
    </location>
</feature>
<evidence type="ECO:0000256" key="8">
    <source>
        <dbReference type="HAMAP-Rule" id="MF_00165"/>
    </source>
</evidence>
<evidence type="ECO:0000313" key="10">
    <source>
        <dbReference type="EMBL" id="MBI2875685.1"/>
    </source>
</evidence>
<dbReference type="NCBIfam" id="TIGR00041">
    <property type="entry name" value="DTMP_kinase"/>
    <property type="match status" value="1"/>
</dbReference>
<protein>
    <recommendedName>
        <fullName evidence="8">Thymidylate kinase</fullName>
        <ecNumber evidence="8">2.7.4.9</ecNumber>
    </recommendedName>
    <alternativeName>
        <fullName evidence="8">dTMP kinase</fullName>
    </alternativeName>
</protein>
<dbReference type="InterPro" id="IPR018094">
    <property type="entry name" value="Thymidylate_kinase"/>
</dbReference>
<dbReference type="InterPro" id="IPR027417">
    <property type="entry name" value="P-loop_NTPase"/>
</dbReference>
<evidence type="ECO:0000256" key="3">
    <source>
        <dbReference type="ARBA" id="ARBA00022727"/>
    </source>
</evidence>